<name>A0A443SMK0_9ACAR</name>
<reference evidence="2 3" key="1">
    <citation type="journal article" date="2018" name="Gigascience">
        <title>Genomes of trombidid mites reveal novel predicted allergens and laterally-transferred genes associated with secondary metabolism.</title>
        <authorList>
            <person name="Dong X."/>
            <person name="Chaisiri K."/>
            <person name="Xia D."/>
            <person name="Armstrong S.D."/>
            <person name="Fang Y."/>
            <person name="Donnelly M.J."/>
            <person name="Kadowaki T."/>
            <person name="McGarry J.W."/>
            <person name="Darby A.C."/>
            <person name="Makepeace B.L."/>
        </authorList>
    </citation>
    <scope>NUCLEOTIDE SEQUENCE [LARGE SCALE GENOMIC DNA]</scope>
    <source>
        <strain evidence="2">UoL-UT</strain>
    </source>
</reference>
<accession>A0A443SMK0</accession>
<dbReference type="Gene3D" id="2.120.10.80">
    <property type="entry name" value="Kelch-type beta propeller"/>
    <property type="match status" value="2"/>
</dbReference>
<dbReference type="AlphaFoldDB" id="A0A443SMK0"/>
<dbReference type="Pfam" id="PF24681">
    <property type="entry name" value="Kelch_KLHDC2_KLHL20_DRC7"/>
    <property type="match status" value="1"/>
</dbReference>
<gene>
    <name evidence="2" type="ORF">B4U80_07400</name>
</gene>
<dbReference type="InterPro" id="IPR015915">
    <property type="entry name" value="Kelch-typ_b-propeller"/>
</dbReference>
<organism evidence="2 3">
    <name type="scientific">Leptotrombidium deliense</name>
    <dbReference type="NCBI Taxonomy" id="299467"/>
    <lineage>
        <taxon>Eukaryota</taxon>
        <taxon>Metazoa</taxon>
        <taxon>Ecdysozoa</taxon>
        <taxon>Arthropoda</taxon>
        <taxon>Chelicerata</taxon>
        <taxon>Arachnida</taxon>
        <taxon>Acari</taxon>
        <taxon>Acariformes</taxon>
        <taxon>Trombidiformes</taxon>
        <taxon>Prostigmata</taxon>
        <taxon>Anystina</taxon>
        <taxon>Parasitengona</taxon>
        <taxon>Trombiculoidea</taxon>
        <taxon>Trombiculidae</taxon>
        <taxon>Leptotrombidium</taxon>
    </lineage>
</organism>
<dbReference type="VEuPathDB" id="VectorBase:LDEU003298"/>
<dbReference type="PANTHER" id="PTHR46461">
    <property type="entry name" value="KELCH DOMAIN-CONTAINING PROTEIN 3"/>
    <property type="match status" value="1"/>
</dbReference>
<evidence type="ECO:0000256" key="1">
    <source>
        <dbReference type="ARBA" id="ARBA00022441"/>
    </source>
</evidence>
<protein>
    <submittedName>
        <fullName evidence="2">Kelch domain-containing protein 3-like protein</fullName>
    </submittedName>
</protein>
<dbReference type="EMBL" id="NCKV01001237">
    <property type="protein sequence ID" value="RWS28739.1"/>
    <property type="molecule type" value="Genomic_DNA"/>
</dbReference>
<dbReference type="PANTHER" id="PTHR46461:SF1">
    <property type="entry name" value="KELCH DOMAIN-CONTAINING PROTEIN 3"/>
    <property type="match status" value="1"/>
</dbReference>
<sequence length="366" mass="41276">MYAIFSVDGGPKRVNHAAAAVGHRIYSFGGHCSDKDYNGSGPIDVHIFDTLSVRWLQIEYKADSTVTKTPLQRYGHTVVAYGDCIYLFGGRNDNGACNVLYKFDTVTHVWSQPLVYGLIPNARDGHSSCVVGNSMYVFGGYEDVFDSLSQDLFCLNLETFVWMYVPNRGIPPTCRDFHTASNINGRMYVFGGRSDMDGPVQTSEESYDSNIVYFDTCTLQWVVPEVTGEIPEGRRSHSAFVLNDKLYIFGGYNGDIKQHYNDLYCFNPAKNSWSRSNIKGQLPCPRRRHCCCLIDNRIYIFGGTSPRLKNWEKFASLTHIQSDVMLVDHSDLYVIDISPNLKTLCLLAVIENDMDTNLLPKKIPNI</sequence>
<evidence type="ECO:0000313" key="3">
    <source>
        <dbReference type="Proteomes" id="UP000288716"/>
    </source>
</evidence>
<dbReference type="OrthoDB" id="432528at2759"/>
<evidence type="ECO:0000313" key="2">
    <source>
        <dbReference type="EMBL" id="RWS28739.1"/>
    </source>
</evidence>
<dbReference type="GO" id="GO:0005737">
    <property type="term" value="C:cytoplasm"/>
    <property type="evidence" value="ECO:0007669"/>
    <property type="project" value="TreeGrafter"/>
</dbReference>
<dbReference type="Proteomes" id="UP000288716">
    <property type="component" value="Unassembled WGS sequence"/>
</dbReference>
<comment type="caution">
    <text evidence="2">The sequence shown here is derived from an EMBL/GenBank/DDBJ whole genome shotgun (WGS) entry which is preliminary data.</text>
</comment>
<dbReference type="SMART" id="SM00612">
    <property type="entry name" value="Kelch"/>
    <property type="match status" value="3"/>
</dbReference>
<keyword evidence="3" id="KW-1185">Reference proteome</keyword>
<proteinExistence type="predicted"/>
<dbReference type="STRING" id="299467.A0A443SMK0"/>
<dbReference type="GO" id="GO:0003682">
    <property type="term" value="F:chromatin binding"/>
    <property type="evidence" value="ECO:0007669"/>
    <property type="project" value="InterPro"/>
</dbReference>
<keyword evidence="1" id="KW-0880">Kelch repeat</keyword>
<dbReference type="SUPFAM" id="SSF117281">
    <property type="entry name" value="Kelch motif"/>
    <property type="match status" value="1"/>
</dbReference>
<dbReference type="InterPro" id="IPR052637">
    <property type="entry name" value="KLHDC3-like"/>
</dbReference>
<dbReference type="InterPro" id="IPR006652">
    <property type="entry name" value="Kelch_1"/>
</dbReference>